<dbReference type="PANTHER" id="PTHR33495">
    <property type="entry name" value="ANTI-SIGMA FACTOR ANTAGONIST TM_1081-RELATED-RELATED"/>
    <property type="match status" value="1"/>
</dbReference>
<evidence type="ECO:0000256" key="3">
    <source>
        <dbReference type="ARBA" id="ARBA00020784"/>
    </source>
</evidence>
<dbReference type="NCBIfam" id="TIGR00377">
    <property type="entry name" value="ant_ant_sig"/>
    <property type="match status" value="1"/>
</dbReference>
<keyword evidence="5" id="KW-0749">Sporulation</keyword>
<keyword evidence="9" id="KW-1185">Reference proteome</keyword>
<reference evidence="8" key="2">
    <citation type="journal article" date="2021" name="Microbiol. Resour. Announc.">
        <title>Complete Genome Sequence of Polycladomyces abyssicola JIR-001T, Isolated from Hemipelagic Sediment in Deep Seawater.</title>
        <authorList>
            <person name="Tsubouchi T."/>
            <person name="Kaneko Y."/>
        </authorList>
    </citation>
    <scope>NUCLEOTIDE SEQUENCE</scope>
    <source>
        <strain evidence="8">JIR-001</strain>
    </source>
</reference>
<protein>
    <recommendedName>
        <fullName evidence="3 6">Anti-sigma F factor antagonist</fullName>
    </recommendedName>
    <alternativeName>
        <fullName evidence="6">Stage II sporulation protein</fullName>
    </alternativeName>
</protein>
<evidence type="ECO:0000256" key="1">
    <source>
        <dbReference type="ARBA" id="ARBA00001976"/>
    </source>
</evidence>
<comment type="function">
    <text evidence="1">In the phosphorylated form it could act as an anti-anti-sigma factor that counteracts SpoIIAB and thus releases sigma f from inhibition.</text>
</comment>
<evidence type="ECO:0000256" key="5">
    <source>
        <dbReference type="ARBA" id="ARBA00022969"/>
    </source>
</evidence>
<dbReference type="CDD" id="cd07043">
    <property type="entry name" value="STAS_anti-anti-sigma_factors"/>
    <property type="match status" value="1"/>
</dbReference>
<dbReference type="Gene3D" id="3.30.750.24">
    <property type="entry name" value="STAS domain"/>
    <property type="match status" value="1"/>
</dbReference>
<dbReference type="Proteomes" id="UP000677436">
    <property type="component" value="Chromosome"/>
</dbReference>
<evidence type="ECO:0000256" key="4">
    <source>
        <dbReference type="ARBA" id="ARBA00022553"/>
    </source>
</evidence>
<dbReference type="GO" id="GO:0045152">
    <property type="term" value="F:antisigma factor binding"/>
    <property type="evidence" value="ECO:0007669"/>
    <property type="project" value="InterPro"/>
</dbReference>
<dbReference type="InterPro" id="IPR002645">
    <property type="entry name" value="STAS_dom"/>
</dbReference>
<accession>A0A8D5UFU0</accession>
<name>A0A8D5UFU0_9BACL</name>
<dbReference type="Pfam" id="PF01740">
    <property type="entry name" value="STAS"/>
    <property type="match status" value="1"/>
</dbReference>
<dbReference type="NCBIfam" id="TIGR02886">
    <property type="entry name" value="spore_II_AA"/>
    <property type="match status" value="1"/>
</dbReference>
<keyword evidence="4" id="KW-0597">Phosphoprotein</keyword>
<comment type="similarity">
    <text evidence="2 6">Belongs to the anti-sigma-factor antagonist family.</text>
</comment>
<gene>
    <name evidence="8" type="primary">spoIIAA</name>
    <name evidence="8" type="ORF">JIR001_14640</name>
</gene>
<evidence type="ECO:0000313" key="9">
    <source>
        <dbReference type="Proteomes" id="UP000677436"/>
    </source>
</evidence>
<dbReference type="EMBL" id="AP024601">
    <property type="protein sequence ID" value="BCU81681.1"/>
    <property type="molecule type" value="Genomic_DNA"/>
</dbReference>
<feature type="domain" description="STAS" evidence="7">
    <location>
        <begin position="3"/>
        <end position="113"/>
    </location>
</feature>
<dbReference type="SUPFAM" id="SSF52091">
    <property type="entry name" value="SpoIIaa-like"/>
    <property type="match status" value="1"/>
</dbReference>
<dbReference type="RefSeq" id="WP_212774867.1">
    <property type="nucleotide sequence ID" value="NZ_AP024601.1"/>
</dbReference>
<dbReference type="GO" id="GO:0043856">
    <property type="term" value="F:anti-sigma factor antagonist activity"/>
    <property type="evidence" value="ECO:0007669"/>
    <property type="project" value="InterPro"/>
</dbReference>
<proteinExistence type="inferred from homology"/>
<evidence type="ECO:0000256" key="6">
    <source>
        <dbReference type="RuleBase" id="RU003749"/>
    </source>
</evidence>
<dbReference type="InterPro" id="IPR036513">
    <property type="entry name" value="STAS_dom_sf"/>
</dbReference>
<organism evidence="8 9">
    <name type="scientific">Polycladomyces abyssicola</name>
    <dbReference type="NCBI Taxonomy" id="1125966"/>
    <lineage>
        <taxon>Bacteria</taxon>
        <taxon>Bacillati</taxon>
        <taxon>Bacillota</taxon>
        <taxon>Bacilli</taxon>
        <taxon>Bacillales</taxon>
        <taxon>Thermoactinomycetaceae</taxon>
        <taxon>Polycladomyces</taxon>
    </lineage>
</organism>
<evidence type="ECO:0000259" key="7">
    <source>
        <dbReference type="PROSITE" id="PS50801"/>
    </source>
</evidence>
<dbReference type="PANTHER" id="PTHR33495:SF2">
    <property type="entry name" value="ANTI-SIGMA FACTOR ANTAGONIST TM_1081-RELATED"/>
    <property type="match status" value="1"/>
</dbReference>
<sequence length="117" mass="12995">MSFAVEVARHRHILVVRLSGELDHHTAEQVRTRIEEELSTGLYTDLVLNLSQLTFMDSSGLGVILGRIKRISQIGGKMVLCAVHPSITRLFELSGLFKILERYDSEQAAITACEVAS</sequence>
<dbReference type="GO" id="GO:0030435">
    <property type="term" value="P:sporulation resulting in formation of a cellular spore"/>
    <property type="evidence" value="ECO:0007669"/>
    <property type="project" value="UniProtKB-KW"/>
</dbReference>
<dbReference type="PROSITE" id="PS50801">
    <property type="entry name" value="STAS"/>
    <property type="match status" value="1"/>
</dbReference>
<reference evidence="8" key="1">
    <citation type="journal article" date="2013" name="Int. J. Syst. Evol. Microbiol.">
        <title>Polycladomyces abyssicola gen. nov., sp. nov., a thermophilic filamentous bacterium isolated from hemipelagic sediment.</title>
        <authorList>
            <person name="Tsubouchi T."/>
            <person name="Shimane Y."/>
            <person name="Mori K."/>
            <person name="Usui K."/>
            <person name="Hiraki T."/>
            <person name="Tame A."/>
            <person name="Uematsu K."/>
            <person name="Maruyama T."/>
            <person name="Hatada Y."/>
        </authorList>
    </citation>
    <scope>NUCLEOTIDE SEQUENCE</scope>
    <source>
        <strain evidence="8">JIR-001</strain>
    </source>
</reference>
<dbReference type="InterPro" id="IPR014237">
    <property type="entry name" value="Anti-sigma_F_ant"/>
</dbReference>
<dbReference type="InterPro" id="IPR003658">
    <property type="entry name" value="Anti-sigma_ant"/>
</dbReference>
<evidence type="ECO:0000313" key="8">
    <source>
        <dbReference type="EMBL" id="BCU81681.1"/>
    </source>
</evidence>
<dbReference type="AlphaFoldDB" id="A0A8D5UFU0"/>
<dbReference type="KEGG" id="pabs:JIR001_14640"/>
<evidence type="ECO:0000256" key="2">
    <source>
        <dbReference type="ARBA" id="ARBA00009013"/>
    </source>
</evidence>